<dbReference type="GO" id="GO:0003677">
    <property type="term" value="F:DNA binding"/>
    <property type="evidence" value="ECO:0007669"/>
    <property type="project" value="UniProtKB-KW"/>
</dbReference>
<dbReference type="PANTHER" id="PTHR30204">
    <property type="entry name" value="REDOX-CYCLING DRUG-SENSING TRANSCRIPTIONAL ACTIVATOR SOXR"/>
    <property type="match status" value="1"/>
</dbReference>
<evidence type="ECO:0000259" key="4">
    <source>
        <dbReference type="PROSITE" id="PS50937"/>
    </source>
</evidence>
<proteinExistence type="predicted"/>
<dbReference type="GO" id="GO:0003700">
    <property type="term" value="F:DNA-binding transcription factor activity"/>
    <property type="evidence" value="ECO:0007669"/>
    <property type="project" value="InterPro"/>
</dbReference>
<keyword evidence="1" id="KW-0805">Transcription regulation</keyword>
<sequence length="288" mass="31531">MGTDQAQMANNLTIKEVSQRTGLAASTIRMWEHRYGFPAPARTASGYRHYTDEEIAQIKSVIAYRDRGLSLPVAVERVVMSDTPAEPSIYAAVATADGAPVPQVLRKSTLHALSRAMEHEAVAQGSSAICFGAFQDEAFYRPVENRYVQIARTSDATVVFADFKKISDKGPGQPIEIPIDAEDALGNEWTVIIDSPGYAACLIGWEQPQKASRGSSRATETRFEAFWTVDPKVVRRASEVAARLAGRQDAALGDRLQQMLSDRPLASTEPTQSLTNLTNRIVKYVEVA</sequence>
<gene>
    <name evidence="5" type="ORF">UFOPK3444_00457</name>
</gene>
<dbReference type="PANTHER" id="PTHR30204:SF67">
    <property type="entry name" value="HTH-TYPE TRANSCRIPTIONAL REGULATOR MLRA-RELATED"/>
    <property type="match status" value="1"/>
</dbReference>
<dbReference type="Gene3D" id="1.10.1660.10">
    <property type="match status" value="1"/>
</dbReference>
<dbReference type="AlphaFoldDB" id="A0A6J7DCD0"/>
<keyword evidence="3" id="KW-0804">Transcription</keyword>
<dbReference type="EMBL" id="CAFBLU010000005">
    <property type="protein sequence ID" value="CAB4866039.1"/>
    <property type="molecule type" value="Genomic_DNA"/>
</dbReference>
<dbReference type="InterPro" id="IPR009061">
    <property type="entry name" value="DNA-bd_dom_put_sf"/>
</dbReference>
<evidence type="ECO:0000256" key="1">
    <source>
        <dbReference type="ARBA" id="ARBA00023015"/>
    </source>
</evidence>
<protein>
    <submittedName>
        <fullName evidence="5">Unannotated protein</fullName>
    </submittedName>
</protein>
<feature type="domain" description="HTH merR-type" evidence="4">
    <location>
        <begin position="11"/>
        <end position="80"/>
    </location>
</feature>
<keyword evidence="2" id="KW-0238">DNA-binding</keyword>
<reference evidence="5" key="1">
    <citation type="submission" date="2020-05" db="EMBL/GenBank/DDBJ databases">
        <authorList>
            <person name="Chiriac C."/>
            <person name="Salcher M."/>
            <person name="Ghai R."/>
            <person name="Kavagutti S V."/>
        </authorList>
    </citation>
    <scope>NUCLEOTIDE SEQUENCE</scope>
</reference>
<evidence type="ECO:0000313" key="5">
    <source>
        <dbReference type="EMBL" id="CAB4866039.1"/>
    </source>
</evidence>
<dbReference type="InterPro" id="IPR000551">
    <property type="entry name" value="MerR-type_HTH_dom"/>
</dbReference>
<dbReference type="InterPro" id="IPR019278">
    <property type="entry name" value="DICT_dom"/>
</dbReference>
<dbReference type="SUPFAM" id="SSF46955">
    <property type="entry name" value="Putative DNA-binding domain"/>
    <property type="match status" value="1"/>
</dbReference>
<name>A0A6J7DCD0_9ZZZZ</name>
<dbReference type="Pfam" id="PF10069">
    <property type="entry name" value="DICT"/>
    <property type="match status" value="1"/>
</dbReference>
<organism evidence="5">
    <name type="scientific">freshwater metagenome</name>
    <dbReference type="NCBI Taxonomy" id="449393"/>
    <lineage>
        <taxon>unclassified sequences</taxon>
        <taxon>metagenomes</taxon>
        <taxon>ecological metagenomes</taxon>
    </lineage>
</organism>
<evidence type="ECO:0000256" key="3">
    <source>
        <dbReference type="ARBA" id="ARBA00023163"/>
    </source>
</evidence>
<dbReference type="SMART" id="SM00422">
    <property type="entry name" value="HTH_MERR"/>
    <property type="match status" value="1"/>
</dbReference>
<accession>A0A6J7DCD0</accession>
<dbReference type="Pfam" id="PF13411">
    <property type="entry name" value="MerR_1"/>
    <property type="match status" value="1"/>
</dbReference>
<dbReference type="InterPro" id="IPR047057">
    <property type="entry name" value="MerR_fam"/>
</dbReference>
<evidence type="ECO:0000256" key="2">
    <source>
        <dbReference type="ARBA" id="ARBA00023125"/>
    </source>
</evidence>
<dbReference type="PROSITE" id="PS50937">
    <property type="entry name" value="HTH_MERR_2"/>
    <property type="match status" value="1"/>
</dbReference>